<name>A0A128A5Q4_9ARCH</name>
<dbReference type="Gene3D" id="2.30.22.10">
    <property type="entry name" value="Head domain of nucleotide exchange factor GrpE"/>
    <property type="match status" value="1"/>
</dbReference>
<feature type="region of interest" description="Disordered" evidence="10">
    <location>
        <begin position="1"/>
        <end position="23"/>
    </location>
</feature>
<keyword evidence="4" id="KW-0963">Cytoplasm</keyword>
<dbReference type="EMBL" id="LN890280">
    <property type="protein sequence ID" value="CUR52670.1"/>
    <property type="molecule type" value="Genomic_DNA"/>
</dbReference>
<organism evidence="11 12">
    <name type="scientific">Nitrosotalea devaniterrae</name>
    <dbReference type="NCBI Taxonomy" id="1078905"/>
    <lineage>
        <taxon>Archaea</taxon>
        <taxon>Nitrososphaerota</taxon>
        <taxon>Nitrososphaeria</taxon>
        <taxon>Nitrosotaleales</taxon>
        <taxon>Nitrosotaleaceae</taxon>
        <taxon>Nitrosotalea</taxon>
    </lineage>
</organism>
<comment type="subunit">
    <text evidence="3">Homodimer.</text>
</comment>
<dbReference type="GO" id="GO:0051082">
    <property type="term" value="F:unfolded protein binding"/>
    <property type="evidence" value="ECO:0007669"/>
    <property type="project" value="TreeGrafter"/>
</dbReference>
<dbReference type="InterPro" id="IPR013805">
    <property type="entry name" value="GrpE_CC"/>
</dbReference>
<proteinExistence type="inferred from homology"/>
<keyword evidence="12" id="KW-1185">Reference proteome</keyword>
<evidence type="ECO:0000256" key="8">
    <source>
        <dbReference type="RuleBase" id="RU004478"/>
    </source>
</evidence>
<dbReference type="GO" id="GO:0000774">
    <property type="term" value="F:adenyl-nucleotide exchange factor activity"/>
    <property type="evidence" value="ECO:0007669"/>
    <property type="project" value="InterPro"/>
</dbReference>
<evidence type="ECO:0000256" key="5">
    <source>
        <dbReference type="ARBA" id="ARBA00023016"/>
    </source>
</evidence>
<protein>
    <recommendedName>
        <fullName evidence="7">Protein GrpE</fullName>
    </recommendedName>
</protein>
<dbReference type="CDD" id="cd00446">
    <property type="entry name" value="GrpE"/>
    <property type="match status" value="1"/>
</dbReference>
<evidence type="ECO:0000313" key="12">
    <source>
        <dbReference type="Proteomes" id="UP000196239"/>
    </source>
</evidence>
<dbReference type="HAMAP" id="MF_01151">
    <property type="entry name" value="GrpE"/>
    <property type="match status" value="1"/>
</dbReference>
<evidence type="ECO:0000256" key="1">
    <source>
        <dbReference type="ARBA" id="ARBA00004496"/>
    </source>
</evidence>
<keyword evidence="6 7" id="KW-0143">Chaperone</keyword>
<dbReference type="KEGG" id="ndv:NDEV_1908"/>
<evidence type="ECO:0000256" key="9">
    <source>
        <dbReference type="SAM" id="Coils"/>
    </source>
</evidence>
<dbReference type="GO" id="GO:0006457">
    <property type="term" value="P:protein folding"/>
    <property type="evidence" value="ECO:0007669"/>
    <property type="project" value="InterPro"/>
</dbReference>
<dbReference type="Gene3D" id="3.90.20.20">
    <property type="match status" value="1"/>
</dbReference>
<dbReference type="PROSITE" id="PS01071">
    <property type="entry name" value="GRPE"/>
    <property type="match status" value="1"/>
</dbReference>
<accession>A0A128A5Q4</accession>
<evidence type="ECO:0000256" key="3">
    <source>
        <dbReference type="ARBA" id="ARBA00011738"/>
    </source>
</evidence>
<dbReference type="FunFam" id="2.30.22.10:FF:000001">
    <property type="entry name" value="Protein GrpE"/>
    <property type="match status" value="1"/>
</dbReference>
<keyword evidence="9" id="KW-0175">Coiled coil</keyword>
<dbReference type="SUPFAM" id="SSF58014">
    <property type="entry name" value="Coiled-coil domain of nucleotide exchange factor GrpE"/>
    <property type="match status" value="1"/>
</dbReference>
<dbReference type="InterPro" id="IPR009012">
    <property type="entry name" value="GrpE_head"/>
</dbReference>
<evidence type="ECO:0000256" key="7">
    <source>
        <dbReference type="RuleBase" id="RU000639"/>
    </source>
</evidence>
<dbReference type="SUPFAM" id="SSF51064">
    <property type="entry name" value="Head domain of nucleotide exchange factor GrpE"/>
    <property type="match status" value="1"/>
</dbReference>
<gene>
    <name evidence="11" type="ORF">NDEV_1908</name>
</gene>
<evidence type="ECO:0000256" key="10">
    <source>
        <dbReference type="SAM" id="MobiDB-lite"/>
    </source>
</evidence>
<dbReference type="Pfam" id="PF01025">
    <property type="entry name" value="GrpE"/>
    <property type="match status" value="1"/>
</dbReference>
<comment type="similarity">
    <text evidence="2 8">Belongs to the GrpE family.</text>
</comment>
<sequence length="189" mass="21803">MHDVSQNDLKEDQEYHDKNDDEIKSEQQLVETIKVQLEQEKDKVSSCEKKIQYLLADFENLKKRSEIDIQNRVNSITDGIILKFLGIYDDFIRAKDALSKQDTNTDGLDAILKNMDTFLIEFGVKPIESVGEIFDPKLHEAISVKEDLTLDDNTITAELRKGYILKDRVIRPTLVEISKRDIKEMNTNG</sequence>
<comment type="subcellular location">
    <subcellularLocation>
        <location evidence="1">Cytoplasm</location>
    </subcellularLocation>
</comment>
<dbReference type="GO" id="GO:0005737">
    <property type="term" value="C:cytoplasm"/>
    <property type="evidence" value="ECO:0007669"/>
    <property type="project" value="UniProtKB-SubCell"/>
</dbReference>
<dbReference type="GO" id="GO:0051087">
    <property type="term" value="F:protein-folding chaperone binding"/>
    <property type="evidence" value="ECO:0007669"/>
    <property type="project" value="InterPro"/>
</dbReference>
<keyword evidence="5 7" id="KW-0346">Stress response</keyword>
<comment type="function">
    <text evidence="7">Participates actively in the response to hyperosmotic and heat shock by preventing the aggregation of stress-denatured proteins, in association with DnaK and GrpE. It is the nucleotide exchange factor for DnaK and may function as a thermosensor. Unfolded proteins bind initially to DnaJ; upon interaction with the DnaJ-bound protein, DnaK hydrolyzes its bound ATP, resulting in the formation of a stable complex. GrpE releases ADP from DnaK; ATP binding to DnaK triggers the release of the substrate protein, thus completing the reaction cycle. Several rounds of ATP-dependent interactions between DnaJ, DnaK and GrpE are required for fully efficient folding.</text>
</comment>
<reference evidence="12" key="1">
    <citation type="submission" date="2015-10" db="EMBL/GenBank/DDBJ databases">
        <authorList>
            <person name="Lehtovirta-Morley L.E."/>
            <person name="Vieille C."/>
        </authorList>
    </citation>
    <scope>NUCLEOTIDE SEQUENCE [LARGE SCALE GENOMIC DNA]</scope>
</reference>
<dbReference type="GO" id="GO:0042803">
    <property type="term" value="F:protein homodimerization activity"/>
    <property type="evidence" value="ECO:0007669"/>
    <property type="project" value="InterPro"/>
</dbReference>
<dbReference type="PRINTS" id="PR00773">
    <property type="entry name" value="GRPEPROTEIN"/>
</dbReference>
<evidence type="ECO:0000313" key="11">
    <source>
        <dbReference type="EMBL" id="CUR52670.1"/>
    </source>
</evidence>
<dbReference type="AlphaFoldDB" id="A0A128A5Q4"/>
<evidence type="ECO:0000256" key="6">
    <source>
        <dbReference type="ARBA" id="ARBA00023186"/>
    </source>
</evidence>
<feature type="coiled-coil region" evidence="9">
    <location>
        <begin position="23"/>
        <end position="50"/>
    </location>
</feature>
<dbReference type="Proteomes" id="UP000196239">
    <property type="component" value="Chromosome 1"/>
</dbReference>
<dbReference type="PANTHER" id="PTHR21237:SF23">
    <property type="entry name" value="GRPE PROTEIN HOMOLOG, MITOCHONDRIAL"/>
    <property type="match status" value="1"/>
</dbReference>
<dbReference type="PANTHER" id="PTHR21237">
    <property type="entry name" value="GRPE PROTEIN"/>
    <property type="match status" value="1"/>
</dbReference>
<evidence type="ECO:0000256" key="4">
    <source>
        <dbReference type="ARBA" id="ARBA00022490"/>
    </source>
</evidence>
<evidence type="ECO:0000256" key="2">
    <source>
        <dbReference type="ARBA" id="ARBA00009054"/>
    </source>
</evidence>
<dbReference type="InterPro" id="IPR000740">
    <property type="entry name" value="GrpE"/>
</dbReference>